<accession>A0A4R6TS37</accession>
<organism evidence="2 3">
    <name type="scientific">Zeaxanthinibacter enoshimensis</name>
    <dbReference type="NCBI Taxonomy" id="392009"/>
    <lineage>
        <taxon>Bacteria</taxon>
        <taxon>Pseudomonadati</taxon>
        <taxon>Bacteroidota</taxon>
        <taxon>Flavobacteriia</taxon>
        <taxon>Flavobacteriales</taxon>
        <taxon>Flavobacteriaceae</taxon>
        <taxon>Zeaxanthinibacter</taxon>
    </lineage>
</organism>
<feature type="transmembrane region" description="Helical" evidence="1">
    <location>
        <begin position="79"/>
        <end position="97"/>
    </location>
</feature>
<dbReference type="OrthoDB" id="2223488at2"/>
<keyword evidence="1" id="KW-1133">Transmembrane helix</keyword>
<dbReference type="RefSeq" id="WP_133642992.1">
    <property type="nucleotide sequence ID" value="NZ_SNYI01000001.1"/>
</dbReference>
<proteinExistence type="predicted"/>
<dbReference type="EMBL" id="SNYI01000001">
    <property type="protein sequence ID" value="TDQ32973.1"/>
    <property type="molecule type" value="Genomic_DNA"/>
</dbReference>
<keyword evidence="1" id="KW-0812">Transmembrane</keyword>
<keyword evidence="1" id="KW-0472">Membrane</keyword>
<evidence type="ECO:0008006" key="4">
    <source>
        <dbReference type="Google" id="ProtNLM"/>
    </source>
</evidence>
<evidence type="ECO:0000313" key="2">
    <source>
        <dbReference type="EMBL" id="TDQ32973.1"/>
    </source>
</evidence>
<dbReference type="AlphaFoldDB" id="A0A4R6TS37"/>
<evidence type="ECO:0000313" key="3">
    <source>
        <dbReference type="Proteomes" id="UP000295468"/>
    </source>
</evidence>
<dbReference type="Proteomes" id="UP000295468">
    <property type="component" value="Unassembled WGS sequence"/>
</dbReference>
<feature type="transmembrane region" description="Helical" evidence="1">
    <location>
        <begin position="103"/>
        <end position="125"/>
    </location>
</feature>
<evidence type="ECO:0000256" key="1">
    <source>
        <dbReference type="SAM" id="Phobius"/>
    </source>
</evidence>
<protein>
    <recommendedName>
        <fullName evidence="4">PEGA domain-containing protein</fullName>
    </recommendedName>
</protein>
<gene>
    <name evidence="2" type="ORF">CLV82_0811</name>
</gene>
<reference evidence="2 3" key="1">
    <citation type="submission" date="2019-03" db="EMBL/GenBank/DDBJ databases">
        <title>Genomic Encyclopedia of Archaeal and Bacterial Type Strains, Phase II (KMG-II): from individual species to whole genera.</title>
        <authorList>
            <person name="Goeker M."/>
        </authorList>
    </citation>
    <scope>NUCLEOTIDE SEQUENCE [LARGE SCALE GENOMIC DNA]</scope>
    <source>
        <strain evidence="2 3">DSM 18435</strain>
    </source>
</reference>
<comment type="caution">
    <text evidence="2">The sequence shown here is derived from an EMBL/GenBank/DDBJ whole genome shotgun (WGS) entry which is preliminary data.</text>
</comment>
<name>A0A4R6TS37_9FLAO</name>
<keyword evidence="3" id="KW-1185">Reference proteome</keyword>
<sequence length="137" mass="16265">MPTLIIERPSHWMTREKAYRLFVNGQPLGTIKDGETLQFNLEPGNHILKTDIDWLRSHTIVFEVKAGEHKVLQVAGARYGFLLLPFYLLCLLAWFVLQKFMEIDYFILWGAHLFLYILIMFSILFRKKRYVREVEMG</sequence>